<evidence type="ECO:0000313" key="9">
    <source>
        <dbReference type="Proteomes" id="UP001310386"/>
    </source>
</evidence>
<dbReference type="RefSeq" id="WP_371754474.1">
    <property type="nucleotide sequence ID" value="NZ_JAYJLD010000016.1"/>
</dbReference>
<evidence type="ECO:0000259" key="6">
    <source>
        <dbReference type="Pfam" id="PF02465"/>
    </source>
</evidence>
<evidence type="ECO:0000259" key="7">
    <source>
        <dbReference type="Pfam" id="PF07195"/>
    </source>
</evidence>
<dbReference type="PANTHER" id="PTHR30288">
    <property type="entry name" value="FLAGELLAR CAP/ASSEMBLY PROTEIN FLID"/>
    <property type="match status" value="1"/>
</dbReference>
<dbReference type="InterPro" id="IPR040026">
    <property type="entry name" value="FliD"/>
</dbReference>
<gene>
    <name evidence="8" type="primary">fliD</name>
    <name evidence="8" type="ORF">VF724_11835</name>
</gene>
<feature type="domain" description="Flagellar hook-associated protein 2 N-terminal" evidence="6">
    <location>
        <begin position="10"/>
        <end position="105"/>
    </location>
</feature>
<feature type="domain" description="Flagellar hook-associated protein 2 C-terminal" evidence="7">
    <location>
        <begin position="328"/>
        <end position="595"/>
    </location>
</feature>
<organism evidence="8 9">
    <name type="scientific">Ferviditalea candida</name>
    <dbReference type="NCBI Taxonomy" id="3108399"/>
    <lineage>
        <taxon>Bacteria</taxon>
        <taxon>Bacillati</taxon>
        <taxon>Bacillota</taxon>
        <taxon>Bacilli</taxon>
        <taxon>Bacillales</taxon>
        <taxon>Paenibacillaceae</taxon>
        <taxon>Ferviditalea</taxon>
    </lineage>
</organism>
<sequence length="607" mass="64954">MVMRISGIGSGLDIDSMVSKLMQAERAPLNKLTQKQQKLTWKEQAYRDINLKLSAFRDSLFSLRFQSNWAKTTSTSSDTSKVEVTSVGTASTGTHNIVVSNLATGAYTSSTNVVTATASLEGTASVASGANILATSNNNKFNLTLNGVTKTITVADGNYADNVSFGAAVQSAVDQAFGANQIKVDTSSGLLSFQPQGDPNYLPQLTITAVAGNSFIADMGFTDGQSFKLNSAATLSSQSSKLSAAVTGTYFTINGQRISYDPAVDSLNSIISKVNSSAAGVNMSYDSITDKITFTSKSTGDTAQINLGAGDGNFLTTFNLDNSAVTQGHNANVTIDGTAASYATNQFTSNGVTYTLHNTTDAAGVNINVTQDTDSIYNQIVDFVNKYNDLLGVLNSKISEPTYRDYQPLTDDQKKAMSETDITNWEAKAKSGLLANDTYLRQMRDNLRQIAYSTVGTLPTDSNSLYKIGITTQSYVLGNSTDAGKLVIDNDALKTAISQNPEGVIQLFTNQPSSGNQNEKGILQQMYESSNDSISSIMKVAGSSNLAYDSASYTLGLQVRNLNSQISLLQDKLTAKEDYYYQMFSKMDTAISNANNQISWLQSQMSG</sequence>
<proteinExistence type="inferred from homology"/>
<dbReference type="InterPro" id="IPR003481">
    <property type="entry name" value="FliD_N"/>
</dbReference>
<protein>
    <recommendedName>
        <fullName evidence="5">Flagellar hook-associated protein 2</fullName>
        <shortName evidence="5">HAP2</shortName>
    </recommendedName>
    <alternativeName>
        <fullName evidence="5">Flagellar cap protein</fullName>
    </alternativeName>
</protein>
<dbReference type="Pfam" id="PF02465">
    <property type="entry name" value="FliD_N"/>
    <property type="match status" value="1"/>
</dbReference>
<dbReference type="Proteomes" id="UP001310386">
    <property type="component" value="Unassembled WGS sequence"/>
</dbReference>
<comment type="caution">
    <text evidence="8">The sequence shown here is derived from an EMBL/GenBank/DDBJ whole genome shotgun (WGS) entry which is preliminary data.</text>
</comment>
<evidence type="ECO:0000313" key="8">
    <source>
        <dbReference type="EMBL" id="MEB3102351.1"/>
    </source>
</evidence>
<comment type="similarity">
    <text evidence="1 5">Belongs to the FliD family.</text>
</comment>
<reference evidence="8" key="1">
    <citation type="submission" date="2023-12" db="EMBL/GenBank/DDBJ databases">
        <title>Fervidustalea candida gen. nov., sp. nov., a novel member of the family Paenibacillaceae isolated from a geothermal area.</title>
        <authorList>
            <person name="Li W.-J."/>
            <person name="Jiao J.-Y."/>
            <person name="Chen Y."/>
        </authorList>
    </citation>
    <scope>NUCLEOTIDE SEQUENCE</scope>
    <source>
        <strain evidence="8">SYSU GA230002</strain>
    </source>
</reference>
<keyword evidence="3" id="KW-0175">Coiled coil</keyword>
<comment type="subcellular location">
    <subcellularLocation>
        <location evidence="5">Secreted</location>
    </subcellularLocation>
    <subcellularLocation>
        <location evidence="5">Bacterial flagellum</location>
    </subcellularLocation>
</comment>
<keyword evidence="4 5" id="KW-0975">Bacterial flagellum</keyword>
<evidence type="ECO:0000256" key="5">
    <source>
        <dbReference type="RuleBase" id="RU362066"/>
    </source>
</evidence>
<evidence type="ECO:0000256" key="1">
    <source>
        <dbReference type="ARBA" id="ARBA00009764"/>
    </source>
</evidence>
<keyword evidence="5" id="KW-0964">Secreted</keyword>
<dbReference type="Pfam" id="PF07195">
    <property type="entry name" value="FliD_C"/>
    <property type="match status" value="1"/>
</dbReference>
<evidence type="ECO:0000256" key="3">
    <source>
        <dbReference type="ARBA" id="ARBA00023054"/>
    </source>
</evidence>
<evidence type="ECO:0000256" key="4">
    <source>
        <dbReference type="ARBA" id="ARBA00023143"/>
    </source>
</evidence>
<keyword evidence="8" id="KW-0969">Cilium</keyword>
<dbReference type="PANTHER" id="PTHR30288:SF0">
    <property type="entry name" value="FLAGELLAR HOOK-ASSOCIATED PROTEIN 2"/>
    <property type="match status" value="1"/>
</dbReference>
<comment type="subunit">
    <text evidence="2 5">Homopentamer.</text>
</comment>
<accession>A0ABU5ZM48</accession>
<dbReference type="EMBL" id="JAYJLD010000016">
    <property type="protein sequence ID" value="MEB3102351.1"/>
    <property type="molecule type" value="Genomic_DNA"/>
</dbReference>
<comment type="function">
    <text evidence="5">Required for morphogenesis and for the elongation of the flagellar filament by facilitating polymerization of the flagellin monomers at the tip of growing filament. Forms a capping structure, which prevents flagellin subunits (transported through the central channel of the flagellum) from leaking out without polymerization at the distal end.</text>
</comment>
<dbReference type="InterPro" id="IPR010809">
    <property type="entry name" value="FliD_C"/>
</dbReference>
<evidence type="ECO:0000256" key="2">
    <source>
        <dbReference type="ARBA" id="ARBA00011255"/>
    </source>
</evidence>
<name>A0ABU5ZM48_9BACL</name>
<keyword evidence="9" id="KW-1185">Reference proteome</keyword>
<keyword evidence="8" id="KW-0966">Cell projection</keyword>
<keyword evidence="8" id="KW-0282">Flagellum</keyword>